<accession>A0A5J6SIC3</accession>
<reference evidence="1 2" key="1">
    <citation type="submission" date="2018-07" db="EMBL/GenBank/DDBJ databases">
        <title>Complete genome sequence of Psychrobacillus sp. PB01, isolated from iceberg, and comparative genome analysis of Psychrobacillus strains.</title>
        <authorList>
            <person name="Lee P.C."/>
        </authorList>
    </citation>
    <scope>NUCLEOTIDE SEQUENCE [LARGE SCALE GENOMIC DNA]</scope>
    <source>
        <strain evidence="1 2">PB01</strain>
    </source>
</reference>
<protein>
    <submittedName>
        <fullName evidence="1">Uncharacterized protein</fullName>
    </submittedName>
</protein>
<dbReference type="KEGG" id="psyo:PB01_01375"/>
<dbReference type="OrthoDB" id="9779761at2"/>
<evidence type="ECO:0000313" key="1">
    <source>
        <dbReference type="EMBL" id="QFF97571.1"/>
    </source>
</evidence>
<gene>
    <name evidence="1" type="ORF">PB01_01375</name>
</gene>
<name>A0A5J6SIC3_9BACI</name>
<dbReference type="RefSeq" id="WP_151698518.1">
    <property type="nucleotide sequence ID" value="NZ_CP031223.1"/>
</dbReference>
<dbReference type="EMBL" id="CP031223">
    <property type="protein sequence ID" value="QFF97571.1"/>
    <property type="molecule type" value="Genomic_DNA"/>
</dbReference>
<dbReference type="AlphaFoldDB" id="A0A5J6SIC3"/>
<evidence type="ECO:0000313" key="2">
    <source>
        <dbReference type="Proteomes" id="UP000325517"/>
    </source>
</evidence>
<dbReference type="Proteomes" id="UP000325517">
    <property type="component" value="Chromosome"/>
</dbReference>
<proteinExistence type="predicted"/>
<keyword evidence="2" id="KW-1185">Reference proteome</keyword>
<sequence>MPITDSLMLICRNYLLSIGSDQTCIDEVLNIESFNRGLTIILSNVNVVRENRPTDYTSKQTHIHVTGESMEFFYESSFLERVIGNTDDENIRVELISSNLEHLNGIAEFRRNGESIPSSVVTGETLIYTSNTLKKIGHGGTQVQLSKKRLDGEAFAMLRNGLFPNDILVLLEYSDTERGYLAIGLPKFFAGSTELVNGGSTLFTRNQQSAANPEFRIRLSQVTAENIAKFNRTEMAEGITSQIEFNLSDGILIRGERTERHQEMLRVLASYLESNGFSLFEGNIDCLAVRENVDTLIFEAKTLDGTAVDEAKQVRLALGQLLYYEFLGTQQFANTTKLKIAFFETEISSFHIDLLKQNNCLVIWLNGQGELFGDSESLDFLSGLSNL</sequence>
<organism evidence="1 2">
    <name type="scientific">Psychrobacillus glaciei</name>
    <dbReference type="NCBI Taxonomy" id="2283160"/>
    <lineage>
        <taxon>Bacteria</taxon>
        <taxon>Bacillati</taxon>
        <taxon>Bacillota</taxon>
        <taxon>Bacilli</taxon>
        <taxon>Bacillales</taxon>
        <taxon>Bacillaceae</taxon>
        <taxon>Psychrobacillus</taxon>
    </lineage>
</organism>